<reference evidence="3 4" key="1">
    <citation type="submission" date="2016-10" db="EMBL/GenBank/DDBJ databases">
        <authorList>
            <person name="de Groot N.N."/>
        </authorList>
    </citation>
    <scope>NUCLEOTIDE SEQUENCE [LARGE SCALE GENOMIC DNA]</scope>
    <source>
        <strain evidence="4">L7-484,KACC 16230,DSM 25025</strain>
    </source>
</reference>
<feature type="domain" description="DUF3696" evidence="1">
    <location>
        <begin position="316"/>
        <end position="364"/>
    </location>
</feature>
<dbReference type="InterPro" id="IPR027417">
    <property type="entry name" value="P-loop_NTPase"/>
</dbReference>
<dbReference type="InterPro" id="IPR022532">
    <property type="entry name" value="DUF3696"/>
</dbReference>
<dbReference type="OrthoDB" id="9816534at2"/>
<proteinExistence type="predicted"/>
<dbReference type="InterPro" id="IPR014592">
    <property type="entry name" value="P-loop_UCP034888"/>
</dbReference>
<organism evidence="3 4">
    <name type="scientific">Aureimonas jatrophae</name>
    <dbReference type="NCBI Taxonomy" id="1166073"/>
    <lineage>
        <taxon>Bacteria</taxon>
        <taxon>Pseudomonadati</taxon>
        <taxon>Pseudomonadota</taxon>
        <taxon>Alphaproteobacteria</taxon>
        <taxon>Hyphomicrobiales</taxon>
        <taxon>Aurantimonadaceae</taxon>
        <taxon>Aureimonas</taxon>
    </lineage>
</organism>
<dbReference type="Pfam" id="PF13304">
    <property type="entry name" value="AAA_21"/>
    <property type="match status" value="1"/>
</dbReference>
<dbReference type="EMBL" id="FNIT01000012">
    <property type="protein sequence ID" value="SDO75038.1"/>
    <property type="molecule type" value="Genomic_DNA"/>
</dbReference>
<name>A0A1H0M3J9_9HYPH</name>
<keyword evidence="4" id="KW-1185">Reference proteome</keyword>
<dbReference type="GO" id="GO:0016887">
    <property type="term" value="F:ATP hydrolysis activity"/>
    <property type="evidence" value="ECO:0007669"/>
    <property type="project" value="InterPro"/>
</dbReference>
<dbReference type="PANTHER" id="PTHR43581">
    <property type="entry name" value="ATP/GTP PHOSPHATASE"/>
    <property type="match status" value="1"/>
</dbReference>
<feature type="domain" description="ATPase AAA-type core" evidence="2">
    <location>
        <begin position="225"/>
        <end position="305"/>
    </location>
</feature>
<evidence type="ECO:0000259" key="1">
    <source>
        <dbReference type="Pfam" id="PF12476"/>
    </source>
</evidence>
<dbReference type="SUPFAM" id="SSF52540">
    <property type="entry name" value="P-loop containing nucleoside triphosphate hydrolases"/>
    <property type="match status" value="1"/>
</dbReference>
<dbReference type="AlphaFoldDB" id="A0A1H0M3J9"/>
<dbReference type="PANTHER" id="PTHR43581:SF2">
    <property type="entry name" value="EXCINUCLEASE ATPASE SUBUNIT"/>
    <property type="match status" value="1"/>
</dbReference>
<dbReference type="RefSeq" id="WP_090676550.1">
    <property type="nucleotide sequence ID" value="NZ_FNIT01000012.1"/>
</dbReference>
<evidence type="ECO:0000313" key="4">
    <source>
        <dbReference type="Proteomes" id="UP000198793"/>
    </source>
</evidence>
<evidence type="ECO:0000313" key="3">
    <source>
        <dbReference type="EMBL" id="SDO75038.1"/>
    </source>
</evidence>
<dbReference type="Proteomes" id="UP000198793">
    <property type="component" value="Unassembled WGS sequence"/>
</dbReference>
<dbReference type="Pfam" id="PF12476">
    <property type="entry name" value="DUF3696"/>
    <property type="match status" value="1"/>
</dbReference>
<evidence type="ECO:0000259" key="2">
    <source>
        <dbReference type="Pfam" id="PF13304"/>
    </source>
</evidence>
<dbReference type="STRING" id="1166073.SAMN05192530_11256"/>
<sequence length="369" mass="39289">MIEALHSLEIEAFKCFERLRVPLAPLTLLTGFNGAGKSSTLQPLLLLAQAARANVWGTGTLDGDLPLNGDLVRLGSAGDVLNVSSSASVSRFRVGAGENVLDVVLTARTGERTLRAECGAPSDAGDIPARLRRLVYLSAVRGGPSDTFPIPARSAGTVPDVGADGRYASYWYHEFADADISPEKCLDGGSADTFRRQVDAWLDRLAPGANANVQALAVASLNVLQFRLSQTGEWRRPANVGYGLTYSFPILVALLAAERGDIVVIDSPEAHLHPQAQSRMGRMLATFAAAGVQILVETHSDHVLNGARLAVRDGVLTPEKVSLLFFSGVSSSGHGVTTPRLDMNGRIDEWPDGFFDQGDKDVSSLAGWD</sequence>
<dbReference type="GO" id="GO:0005524">
    <property type="term" value="F:ATP binding"/>
    <property type="evidence" value="ECO:0007669"/>
    <property type="project" value="InterPro"/>
</dbReference>
<dbReference type="PIRSF" id="PIRSF034888">
    <property type="entry name" value="P-loop_UCP034888"/>
    <property type="match status" value="1"/>
</dbReference>
<dbReference type="InterPro" id="IPR003959">
    <property type="entry name" value="ATPase_AAA_core"/>
</dbReference>
<protein>
    <submittedName>
        <fullName evidence="3">Predicted ATPase</fullName>
    </submittedName>
</protein>
<accession>A0A1H0M3J9</accession>
<gene>
    <name evidence="3" type="ORF">SAMN05192530_11256</name>
</gene>
<dbReference type="Gene3D" id="3.40.50.300">
    <property type="entry name" value="P-loop containing nucleotide triphosphate hydrolases"/>
    <property type="match status" value="2"/>
</dbReference>
<dbReference type="InterPro" id="IPR051396">
    <property type="entry name" value="Bact_Antivir_Def_Nuclease"/>
</dbReference>